<dbReference type="RefSeq" id="WP_377086918.1">
    <property type="nucleotide sequence ID" value="NZ_JBHSJL010000014.1"/>
</dbReference>
<dbReference type="Proteomes" id="UP001597389">
    <property type="component" value="Unassembled WGS sequence"/>
</dbReference>
<name>A0ABW4ZFC4_9BACT</name>
<keyword evidence="3" id="KW-1185">Reference proteome</keyword>
<proteinExistence type="predicted"/>
<keyword evidence="1" id="KW-1133">Transmembrane helix</keyword>
<feature type="transmembrane region" description="Helical" evidence="1">
    <location>
        <begin position="20"/>
        <end position="42"/>
    </location>
</feature>
<protein>
    <recommendedName>
        <fullName evidence="4">Verru_Chthon cassette protein A</fullName>
    </recommendedName>
</protein>
<keyword evidence="1" id="KW-0812">Transmembrane</keyword>
<organism evidence="2 3">
    <name type="scientific">Rubritalea tangerina</name>
    <dbReference type="NCBI Taxonomy" id="430798"/>
    <lineage>
        <taxon>Bacteria</taxon>
        <taxon>Pseudomonadati</taxon>
        <taxon>Verrucomicrobiota</taxon>
        <taxon>Verrucomicrobiia</taxon>
        <taxon>Verrucomicrobiales</taxon>
        <taxon>Rubritaleaceae</taxon>
        <taxon>Rubritalea</taxon>
    </lineage>
</organism>
<comment type="caution">
    <text evidence="2">The sequence shown here is derived from an EMBL/GenBank/DDBJ whole genome shotgun (WGS) entry which is preliminary data.</text>
</comment>
<evidence type="ECO:0000256" key="1">
    <source>
        <dbReference type="SAM" id="Phobius"/>
    </source>
</evidence>
<dbReference type="EMBL" id="JBHUJB010000073">
    <property type="protein sequence ID" value="MFD2160216.1"/>
    <property type="molecule type" value="Genomic_DNA"/>
</dbReference>
<keyword evidence="1" id="KW-0472">Membrane</keyword>
<gene>
    <name evidence="2" type="ORF">ACFSW8_15035</name>
</gene>
<evidence type="ECO:0000313" key="3">
    <source>
        <dbReference type="Proteomes" id="UP001597389"/>
    </source>
</evidence>
<evidence type="ECO:0008006" key="4">
    <source>
        <dbReference type="Google" id="ProtNLM"/>
    </source>
</evidence>
<sequence length="1227" mass="135857">MKKTPNTRGMRMLPVEQRGFALIACLSIMALMVMLIVGMLSLSAVEMKTSEVDRANGEARANARMALMMAIGELQKSTGPDQRVTAEADIYSEDGFTGWEASVDKKHYVGVYTTEKWHERDSSGVRESQKEYKEDRNRDAFERYLVSGEEALVTELDFAQSVLPKEGVVELVGEGTVGSTDPSDRVVVLLEDVKGSDGGTTGRLGWWVGDQGVKAKVNLSDKRELKDTDWELRAERMNPAQNRIDYMEGLEKLDAELLTDEQLAAMLSVRQFEVVNDDVASVRARYHDVTAYSRGVLADVALGGLKRDLSLPFELPSLMPESGATEWDYTLNHTDAIDERSADFQSIGEFSNSGDQNPAWASVYWPSGYRPQWWANKLGYVFAFPDSNGGSDASGMGRYLRGPTWQSLRNHYRQYKREYENLPVTDVSRRGWMPPSDERTWLAQPYQPYSHWHNSAANHSLNVTYVGGRVDGGKDKVISPDAMDPFYNFGQNSGRSWNNFGHNTLGLAPVFTRVGVVLSHKVSGSYSATQEKRIDLVLNAVGTLWNPYNVPIEFEAAFTSLELKGLRWNFTRIKTDGSEEELAIDPEQRSFGAEKYFPFQNFRVGVTAEEDPNYPFSSERPTKLIRLNPGESRTFALSFPEPKGYSWGSTAAQPGSFTNNWEGGMFLRFSNDWRVKSGEKYRFELLPQKNESIGIGNYLGYFEETKGRRANPFVAGRYGDAYKDLPMLSSVDVASASDILPQGQSKLTQLLSSFSNEQTAICALEFKLRAADTSPNGVLAQYDPRAVVNHSYSMGKGIQGDAPSNWEVNLALVSDFDLLQVGVGSRNNGFWGESHDGSGQTHVVAFEVPDAPLTNIAGLQHVQAGANAWDVSYAIGSSFPHPQVPKNRLIRQESTQSPEGYKATYYDMSYLANEGLWDRYFFTGMNFGGDEPTQPLEAAEGLMKQFLDKERKNPLLNKRLVLASSSVGVEEEALVKELTHYRWIARHLMLDGAMNINSTRVEAWKSWLGSLKGKQIDRVSETGVMSVQDVEGVAFSRAAVTAGDADELWKGYSKLNDQDIEKLAEKMVEEVRKRGPFLSVADFVNRRLSDDEQGEMGAVQAALKESGLSTGGGSELGVPGTIRQSDVLASIGGAVSARSDTFVIRAYGEALSPDGSGKVVARAWCEAVVQRTPLLVGDEGRLATKPNPSYPGSNPASIDAYIKDENASSLGRSYKIISFRWLNKDGV</sequence>
<evidence type="ECO:0000313" key="2">
    <source>
        <dbReference type="EMBL" id="MFD2160216.1"/>
    </source>
</evidence>
<reference evidence="3" key="1">
    <citation type="journal article" date="2019" name="Int. J. Syst. Evol. Microbiol.">
        <title>The Global Catalogue of Microorganisms (GCM) 10K type strain sequencing project: providing services to taxonomists for standard genome sequencing and annotation.</title>
        <authorList>
            <consortium name="The Broad Institute Genomics Platform"/>
            <consortium name="The Broad Institute Genome Sequencing Center for Infectious Disease"/>
            <person name="Wu L."/>
            <person name="Ma J."/>
        </authorList>
    </citation>
    <scope>NUCLEOTIDE SEQUENCE [LARGE SCALE GENOMIC DNA]</scope>
    <source>
        <strain evidence="3">CCUG 57942</strain>
    </source>
</reference>
<accession>A0ABW4ZFC4</accession>